<sequence length="175" mass="20025">LKFHEQKLLKHSNLYAWETDRADDAVMGKYGIKKRSQLTQYRSTARKVRELTEALSNLPPNDEVRLQLTNRMALLLYELGLIGNPKATLNELKSFEAASLMTRRLPVVLKTLKMAPNIEAAVNFVEHGHVRIGPTMVKEVSFHLKKGQEDYVKWVEGSKMAKKVAEFNGELDEFQ</sequence>
<keyword evidence="3" id="KW-0690">Ribosome biogenesis</keyword>
<feature type="domain" description="Small ribosomal subunit protein uS4 N-terminal" evidence="9">
    <location>
        <begin position="1"/>
        <end position="102"/>
    </location>
</feature>
<dbReference type="GO" id="GO:0042274">
    <property type="term" value="P:ribosomal small subunit biogenesis"/>
    <property type="evidence" value="ECO:0007669"/>
    <property type="project" value="TreeGrafter"/>
</dbReference>
<evidence type="ECO:0000256" key="6">
    <source>
        <dbReference type="ARBA" id="ARBA00023274"/>
    </source>
</evidence>
<accession>A0A146KBT8</accession>
<dbReference type="AlphaFoldDB" id="A0A146KBT8"/>
<evidence type="ECO:0000256" key="4">
    <source>
        <dbReference type="ARBA" id="ARBA00022884"/>
    </source>
</evidence>
<dbReference type="InterPro" id="IPR036986">
    <property type="entry name" value="S4_RNA-bd_sf"/>
</dbReference>
<evidence type="ECO:0000256" key="1">
    <source>
        <dbReference type="ARBA" id="ARBA00004604"/>
    </source>
</evidence>
<comment type="subcellular location">
    <subcellularLocation>
        <location evidence="1">Nucleus</location>
        <location evidence="1">Nucleolus</location>
    </subcellularLocation>
</comment>
<evidence type="ECO:0000256" key="5">
    <source>
        <dbReference type="ARBA" id="ARBA00023242"/>
    </source>
</evidence>
<dbReference type="InterPro" id="IPR002942">
    <property type="entry name" value="S4_RNA-bd"/>
</dbReference>
<dbReference type="SUPFAM" id="SSF55174">
    <property type="entry name" value="Alpha-L RNA-binding motif"/>
    <property type="match status" value="1"/>
</dbReference>
<dbReference type="Pfam" id="PF00163">
    <property type="entry name" value="Ribosomal_S4"/>
    <property type="match status" value="1"/>
</dbReference>
<dbReference type="PANTHER" id="PTHR11831">
    <property type="entry name" value="30S 40S RIBOSOMAL PROTEIN"/>
    <property type="match status" value="1"/>
</dbReference>
<dbReference type="GO" id="GO:0006364">
    <property type="term" value="P:rRNA processing"/>
    <property type="evidence" value="ECO:0007669"/>
    <property type="project" value="TreeGrafter"/>
</dbReference>
<dbReference type="GO" id="GO:0030515">
    <property type="term" value="F:snoRNA binding"/>
    <property type="evidence" value="ECO:0007669"/>
    <property type="project" value="TreeGrafter"/>
</dbReference>
<dbReference type="PROSITE" id="PS50889">
    <property type="entry name" value="S4"/>
    <property type="match status" value="1"/>
</dbReference>
<keyword evidence="4 7" id="KW-0694">RNA-binding</keyword>
<dbReference type="Pfam" id="PF01479">
    <property type="entry name" value="S4"/>
    <property type="match status" value="1"/>
</dbReference>
<dbReference type="InterPro" id="IPR001912">
    <property type="entry name" value="Ribosomal_uS4_N"/>
</dbReference>
<dbReference type="PANTHER" id="PTHR11831:SF1">
    <property type="entry name" value="U3 SMALL NUCLEOLAR RIBONUCLEOPROTEIN PROTEIN IMP3"/>
    <property type="match status" value="1"/>
</dbReference>
<protein>
    <submittedName>
        <fullName evidence="10">U3 small nucleolar ribonucleoprotein IMP3</fullName>
    </submittedName>
</protein>
<dbReference type="InterPro" id="IPR022801">
    <property type="entry name" value="Ribosomal_uS4"/>
</dbReference>
<dbReference type="GO" id="GO:0019843">
    <property type="term" value="F:rRNA binding"/>
    <property type="evidence" value="ECO:0007669"/>
    <property type="project" value="InterPro"/>
</dbReference>
<evidence type="ECO:0000259" key="9">
    <source>
        <dbReference type="SMART" id="SM01390"/>
    </source>
</evidence>
<evidence type="ECO:0000256" key="2">
    <source>
        <dbReference type="ARBA" id="ARBA00007465"/>
    </source>
</evidence>
<name>A0A146KBT8_9EUKA</name>
<evidence type="ECO:0000256" key="3">
    <source>
        <dbReference type="ARBA" id="ARBA00022517"/>
    </source>
</evidence>
<dbReference type="EMBL" id="GDID01002334">
    <property type="protein sequence ID" value="JAP94272.1"/>
    <property type="molecule type" value="Transcribed_RNA"/>
</dbReference>
<gene>
    <name evidence="10" type="ORF">TPC1_13143</name>
</gene>
<evidence type="ECO:0000259" key="8">
    <source>
        <dbReference type="SMART" id="SM00363"/>
    </source>
</evidence>
<feature type="non-terminal residue" evidence="10">
    <location>
        <position position="1"/>
    </location>
</feature>
<dbReference type="SMART" id="SM01390">
    <property type="entry name" value="Ribosomal_S4"/>
    <property type="match status" value="1"/>
</dbReference>
<evidence type="ECO:0000313" key="10">
    <source>
        <dbReference type="EMBL" id="JAP94272.1"/>
    </source>
</evidence>
<reference evidence="10" key="1">
    <citation type="submission" date="2015-07" db="EMBL/GenBank/DDBJ databases">
        <title>Adaptation to a free-living lifestyle via gene acquisitions in the diplomonad Trepomonas sp. PC1.</title>
        <authorList>
            <person name="Xu F."/>
            <person name="Jerlstrom-Hultqvist J."/>
            <person name="Kolisko M."/>
            <person name="Simpson A.G.B."/>
            <person name="Roger A.J."/>
            <person name="Svard S.G."/>
            <person name="Andersson J.O."/>
        </authorList>
    </citation>
    <scope>NUCLEOTIDE SEQUENCE</scope>
    <source>
        <strain evidence="10">PC1</strain>
    </source>
</reference>
<feature type="domain" description="RNA-binding S4" evidence="8">
    <location>
        <begin position="103"/>
        <end position="166"/>
    </location>
</feature>
<dbReference type="CDD" id="cd00165">
    <property type="entry name" value="S4"/>
    <property type="match status" value="1"/>
</dbReference>
<dbReference type="GO" id="GO:0032040">
    <property type="term" value="C:small-subunit processome"/>
    <property type="evidence" value="ECO:0007669"/>
    <property type="project" value="TreeGrafter"/>
</dbReference>
<dbReference type="SMART" id="SM00363">
    <property type="entry name" value="S4"/>
    <property type="match status" value="1"/>
</dbReference>
<comment type="similarity">
    <text evidence="2">Belongs to the universal ribosomal protein uS4 family.</text>
</comment>
<keyword evidence="6 10" id="KW-0687">Ribonucleoprotein</keyword>
<dbReference type="Gene3D" id="3.10.290.10">
    <property type="entry name" value="RNA-binding S4 domain"/>
    <property type="match status" value="1"/>
</dbReference>
<evidence type="ECO:0000256" key="7">
    <source>
        <dbReference type="PROSITE-ProRule" id="PRU00182"/>
    </source>
</evidence>
<organism evidence="10">
    <name type="scientific">Trepomonas sp. PC1</name>
    <dbReference type="NCBI Taxonomy" id="1076344"/>
    <lineage>
        <taxon>Eukaryota</taxon>
        <taxon>Metamonada</taxon>
        <taxon>Diplomonadida</taxon>
        <taxon>Hexamitidae</taxon>
        <taxon>Hexamitinae</taxon>
        <taxon>Trepomonas</taxon>
    </lineage>
</organism>
<proteinExistence type="inferred from homology"/>
<keyword evidence="5" id="KW-0539">Nucleus</keyword>
<dbReference type="GO" id="GO:0034457">
    <property type="term" value="C:Mpp10 complex"/>
    <property type="evidence" value="ECO:0007669"/>
    <property type="project" value="TreeGrafter"/>
</dbReference>